<keyword evidence="2" id="KW-1185">Reference proteome</keyword>
<proteinExistence type="predicted"/>
<dbReference type="OrthoDB" id="10649927at2759"/>
<dbReference type="AlphaFoldDB" id="A0A0Q9WF12"/>
<dbReference type="EMBL" id="CH940653">
    <property type="protein sequence ID" value="KRF80823.1"/>
    <property type="molecule type" value="Genomic_DNA"/>
</dbReference>
<organism evidence="1 2">
    <name type="scientific">Drosophila virilis</name>
    <name type="common">Fruit fly</name>
    <dbReference type="NCBI Taxonomy" id="7244"/>
    <lineage>
        <taxon>Eukaryota</taxon>
        <taxon>Metazoa</taxon>
        <taxon>Ecdysozoa</taxon>
        <taxon>Arthropoda</taxon>
        <taxon>Hexapoda</taxon>
        <taxon>Insecta</taxon>
        <taxon>Pterygota</taxon>
        <taxon>Neoptera</taxon>
        <taxon>Endopterygota</taxon>
        <taxon>Diptera</taxon>
        <taxon>Brachycera</taxon>
        <taxon>Muscomorpha</taxon>
        <taxon>Ephydroidea</taxon>
        <taxon>Drosophilidae</taxon>
        <taxon>Drosophila</taxon>
    </lineage>
</organism>
<evidence type="ECO:0000313" key="1">
    <source>
        <dbReference type="EMBL" id="KRF80823.1"/>
    </source>
</evidence>
<dbReference type="InParanoid" id="A0A0Q9WF12"/>
<name>A0A0Q9WF12_DROVI</name>
<gene>
    <name evidence="1" type="primary">Dvir\GJ17046</name>
    <name evidence="1" type="ORF">Dvir_GJ17046</name>
</gene>
<accession>A0A0Q9WF12</accession>
<sequence length="93" mass="10307">MWPDESLNVNAYDFNVENIGASDDDLQEYIRSYEPAGSPVAAVSAALEPMSTESEQVVMETDDLENPDGTVQVTLFLPDGQPYVLDCRRLDHV</sequence>
<evidence type="ECO:0000313" key="2">
    <source>
        <dbReference type="Proteomes" id="UP000008792"/>
    </source>
</evidence>
<dbReference type="Proteomes" id="UP000008792">
    <property type="component" value="Unassembled WGS sequence"/>
</dbReference>
<protein>
    <submittedName>
        <fullName evidence="1">Uncharacterized protein</fullName>
    </submittedName>
</protein>
<reference evidence="1 2" key="1">
    <citation type="journal article" date="2007" name="Nature">
        <title>Evolution of genes and genomes on the Drosophila phylogeny.</title>
        <authorList>
            <consortium name="Drosophila 12 Genomes Consortium"/>
            <person name="Clark A.G."/>
            <person name="Eisen M.B."/>
            <person name="Smith D.R."/>
            <person name="Bergman C.M."/>
            <person name="Oliver B."/>
            <person name="Markow T.A."/>
            <person name="Kaufman T.C."/>
            <person name="Kellis M."/>
            <person name="Gelbart W."/>
            <person name="Iyer V.N."/>
            <person name="Pollard D.A."/>
            <person name="Sackton T.B."/>
            <person name="Larracuente A.M."/>
            <person name="Singh N.D."/>
            <person name="Abad J.P."/>
            <person name="Abt D.N."/>
            <person name="Adryan B."/>
            <person name="Aguade M."/>
            <person name="Akashi H."/>
            <person name="Anderson W.W."/>
            <person name="Aquadro C.F."/>
            <person name="Ardell D.H."/>
            <person name="Arguello R."/>
            <person name="Artieri C.G."/>
            <person name="Barbash D.A."/>
            <person name="Barker D."/>
            <person name="Barsanti P."/>
            <person name="Batterham P."/>
            <person name="Batzoglou S."/>
            <person name="Begun D."/>
            <person name="Bhutkar A."/>
            <person name="Blanco E."/>
            <person name="Bosak S.A."/>
            <person name="Bradley R.K."/>
            <person name="Brand A.D."/>
            <person name="Brent M.R."/>
            <person name="Brooks A.N."/>
            <person name="Brown R.H."/>
            <person name="Butlin R.K."/>
            <person name="Caggese C."/>
            <person name="Calvi B.R."/>
            <person name="Bernardo de Carvalho A."/>
            <person name="Caspi A."/>
            <person name="Castrezana S."/>
            <person name="Celniker S.E."/>
            <person name="Chang J.L."/>
            <person name="Chapple C."/>
            <person name="Chatterji S."/>
            <person name="Chinwalla A."/>
            <person name="Civetta A."/>
            <person name="Clifton S.W."/>
            <person name="Comeron J.M."/>
            <person name="Costello J.C."/>
            <person name="Coyne J.A."/>
            <person name="Daub J."/>
            <person name="David R.G."/>
            <person name="Delcher A.L."/>
            <person name="Delehaunty K."/>
            <person name="Do C.B."/>
            <person name="Ebling H."/>
            <person name="Edwards K."/>
            <person name="Eickbush T."/>
            <person name="Evans J.D."/>
            <person name="Filipski A."/>
            <person name="Findeiss S."/>
            <person name="Freyhult E."/>
            <person name="Fulton L."/>
            <person name="Fulton R."/>
            <person name="Garcia A.C."/>
            <person name="Gardiner A."/>
            <person name="Garfield D.A."/>
            <person name="Garvin B.E."/>
            <person name="Gibson G."/>
            <person name="Gilbert D."/>
            <person name="Gnerre S."/>
            <person name="Godfrey J."/>
            <person name="Good R."/>
            <person name="Gotea V."/>
            <person name="Gravely B."/>
            <person name="Greenberg A.J."/>
            <person name="Griffiths-Jones S."/>
            <person name="Gross S."/>
            <person name="Guigo R."/>
            <person name="Gustafson E.A."/>
            <person name="Haerty W."/>
            <person name="Hahn M.W."/>
            <person name="Halligan D.L."/>
            <person name="Halpern A.L."/>
            <person name="Halter G.M."/>
            <person name="Han M.V."/>
            <person name="Heger A."/>
            <person name="Hillier L."/>
            <person name="Hinrichs A.S."/>
            <person name="Holmes I."/>
            <person name="Hoskins R.A."/>
            <person name="Hubisz M.J."/>
            <person name="Hultmark D."/>
            <person name="Huntley M.A."/>
            <person name="Jaffe D.B."/>
            <person name="Jagadeeshan S."/>
            <person name="Jeck W.R."/>
            <person name="Johnson J."/>
            <person name="Jones C.D."/>
            <person name="Jordan W.C."/>
            <person name="Karpen G.H."/>
            <person name="Kataoka E."/>
            <person name="Keightley P.D."/>
            <person name="Kheradpour P."/>
            <person name="Kirkness E.F."/>
            <person name="Koerich L.B."/>
            <person name="Kristiansen K."/>
            <person name="Kudrna D."/>
            <person name="Kulathinal R.J."/>
            <person name="Kumar S."/>
            <person name="Kwok R."/>
            <person name="Lander E."/>
            <person name="Langley C.H."/>
            <person name="Lapoint R."/>
            <person name="Lazzaro B.P."/>
            <person name="Lee S.J."/>
            <person name="Levesque L."/>
            <person name="Li R."/>
            <person name="Lin C.F."/>
            <person name="Lin M.F."/>
            <person name="Lindblad-Toh K."/>
            <person name="Llopart A."/>
            <person name="Long M."/>
            <person name="Low L."/>
            <person name="Lozovsky E."/>
            <person name="Lu J."/>
            <person name="Luo M."/>
            <person name="Machado C.A."/>
            <person name="Makalowski W."/>
            <person name="Marzo M."/>
            <person name="Matsuda M."/>
            <person name="Matzkin L."/>
            <person name="McAllister B."/>
            <person name="McBride C.S."/>
            <person name="McKernan B."/>
            <person name="McKernan K."/>
            <person name="Mendez-Lago M."/>
            <person name="Minx P."/>
            <person name="Mollenhauer M.U."/>
            <person name="Montooth K."/>
            <person name="Mount S.M."/>
            <person name="Mu X."/>
            <person name="Myers E."/>
            <person name="Negre B."/>
            <person name="Newfeld S."/>
            <person name="Nielsen R."/>
            <person name="Noor M.A."/>
            <person name="O'Grady P."/>
            <person name="Pachter L."/>
            <person name="Papaceit M."/>
            <person name="Parisi M.J."/>
            <person name="Parisi M."/>
            <person name="Parts L."/>
            <person name="Pedersen J.S."/>
            <person name="Pesole G."/>
            <person name="Phillippy A.M."/>
            <person name="Ponting C.P."/>
            <person name="Pop M."/>
            <person name="Porcelli D."/>
            <person name="Powell J.R."/>
            <person name="Prohaska S."/>
            <person name="Pruitt K."/>
            <person name="Puig M."/>
            <person name="Quesneville H."/>
            <person name="Ram K.R."/>
            <person name="Rand D."/>
            <person name="Rasmussen M.D."/>
            <person name="Reed L.K."/>
            <person name="Reenan R."/>
            <person name="Reily A."/>
            <person name="Remington K.A."/>
            <person name="Rieger T.T."/>
            <person name="Ritchie M.G."/>
            <person name="Robin C."/>
            <person name="Rogers Y.H."/>
            <person name="Rohde C."/>
            <person name="Rozas J."/>
            <person name="Rubenfield M.J."/>
            <person name="Ruiz A."/>
            <person name="Russo S."/>
            <person name="Salzberg S.L."/>
            <person name="Sanchez-Gracia A."/>
            <person name="Saranga D.J."/>
            <person name="Sato H."/>
            <person name="Schaeffer S.W."/>
            <person name="Schatz M.C."/>
            <person name="Schlenke T."/>
            <person name="Schwartz R."/>
            <person name="Segarra C."/>
            <person name="Singh R.S."/>
            <person name="Sirot L."/>
            <person name="Sirota M."/>
            <person name="Sisneros N.B."/>
            <person name="Smith C.D."/>
            <person name="Smith T.F."/>
            <person name="Spieth J."/>
            <person name="Stage D.E."/>
            <person name="Stark A."/>
            <person name="Stephan W."/>
            <person name="Strausberg R.L."/>
            <person name="Strempel S."/>
            <person name="Sturgill D."/>
            <person name="Sutton G."/>
            <person name="Sutton G.G."/>
            <person name="Tao W."/>
            <person name="Teichmann S."/>
            <person name="Tobari Y.N."/>
            <person name="Tomimura Y."/>
            <person name="Tsolas J.M."/>
            <person name="Valente V.L."/>
            <person name="Venter E."/>
            <person name="Venter J.C."/>
            <person name="Vicario S."/>
            <person name="Vieira F.G."/>
            <person name="Vilella A.J."/>
            <person name="Villasante A."/>
            <person name="Walenz B."/>
            <person name="Wang J."/>
            <person name="Wasserman M."/>
            <person name="Watts T."/>
            <person name="Wilson D."/>
            <person name="Wilson R.K."/>
            <person name="Wing R.A."/>
            <person name="Wolfner M.F."/>
            <person name="Wong A."/>
            <person name="Wong G.K."/>
            <person name="Wu C.I."/>
            <person name="Wu G."/>
            <person name="Yamamoto D."/>
            <person name="Yang H.P."/>
            <person name="Yang S.P."/>
            <person name="Yorke J.A."/>
            <person name="Yoshida K."/>
            <person name="Zdobnov E."/>
            <person name="Zhang P."/>
            <person name="Zhang Y."/>
            <person name="Zimin A.V."/>
            <person name="Baldwin J."/>
            <person name="Abdouelleil A."/>
            <person name="Abdulkadir J."/>
            <person name="Abebe A."/>
            <person name="Abera B."/>
            <person name="Abreu J."/>
            <person name="Acer S.C."/>
            <person name="Aftuck L."/>
            <person name="Alexander A."/>
            <person name="An P."/>
            <person name="Anderson E."/>
            <person name="Anderson S."/>
            <person name="Arachi H."/>
            <person name="Azer M."/>
            <person name="Bachantsang P."/>
            <person name="Barry A."/>
            <person name="Bayul T."/>
            <person name="Berlin A."/>
            <person name="Bessette D."/>
            <person name="Bloom T."/>
            <person name="Blye J."/>
            <person name="Boguslavskiy L."/>
            <person name="Bonnet C."/>
            <person name="Boukhgalter B."/>
            <person name="Bourzgui I."/>
            <person name="Brown A."/>
            <person name="Cahill P."/>
            <person name="Channer S."/>
            <person name="Cheshatsang Y."/>
            <person name="Chuda L."/>
            <person name="Citroen M."/>
            <person name="Collymore A."/>
            <person name="Cooke P."/>
            <person name="Costello M."/>
            <person name="D'Aco K."/>
            <person name="Daza R."/>
            <person name="De Haan G."/>
            <person name="DeGray S."/>
            <person name="DeMaso C."/>
            <person name="Dhargay N."/>
            <person name="Dooley K."/>
            <person name="Dooley E."/>
            <person name="Doricent M."/>
            <person name="Dorje P."/>
            <person name="Dorjee K."/>
            <person name="Dupes A."/>
            <person name="Elong R."/>
            <person name="Falk J."/>
            <person name="Farina A."/>
            <person name="Faro S."/>
            <person name="Ferguson D."/>
            <person name="Fisher S."/>
            <person name="Foley C.D."/>
            <person name="Franke A."/>
            <person name="Friedrich D."/>
            <person name="Gadbois L."/>
            <person name="Gearin G."/>
            <person name="Gearin C.R."/>
            <person name="Giannoukos G."/>
            <person name="Goode T."/>
            <person name="Graham J."/>
            <person name="Grandbois E."/>
            <person name="Grewal S."/>
            <person name="Gyaltsen K."/>
            <person name="Hafez N."/>
            <person name="Hagos B."/>
            <person name="Hall J."/>
            <person name="Henson C."/>
            <person name="Hollinger A."/>
            <person name="Honan T."/>
            <person name="Huard M.D."/>
            <person name="Hughes L."/>
            <person name="Hurhula B."/>
            <person name="Husby M.E."/>
            <person name="Kamat A."/>
            <person name="Kanga B."/>
            <person name="Kashin S."/>
            <person name="Khazanovich D."/>
            <person name="Kisner P."/>
            <person name="Lance K."/>
            <person name="Lara M."/>
            <person name="Lee W."/>
            <person name="Lennon N."/>
            <person name="Letendre F."/>
            <person name="LeVine R."/>
            <person name="Lipovsky A."/>
            <person name="Liu X."/>
            <person name="Liu J."/>
            <person name="Liu S."/>
            <person name="Lokyitsang T."/>
            <person name="Lokyitsang Y."/>
            <person name="Lubonja R."/>
            <person name="Lui A."/>
            <person name="MacDonald P."/>
            <person name="Magnisalis V."/>
            <person name="Maru K."/>
            <person name="Matthews C."/>
            <person name="McCusker W."/>
            <person name="McDonough S."/>
            <person name="Mehta T."/>
            <person name="Meldrim J."/>
            <person name="Meneus L."/>
            <person name="Mihai O."/>
            <person name="Mihalev A."/>
            <person name="Mihova T."/>
            <person name="Mittelman R."/>
            <person name="Mlenga V."/>
            <person name="Montmayeur A."/>
            <person name="Mulrain L."/>
            <person name="Navidi A."/>
            <person name="Naylor J."/>
            <person name="Negash T."/>
            <person name="Nguyen T."/>
            <person name="Nguyen N."/>
            <person name="Nicol R."/>
            <person name="Norbu C."/>
            <person name="Norbu N."/>
            <person name="Novod N."/>
            <person name="O'Neill B."/>
            <person name="Osman S."/>
            <person name="Markiewicz E."/>
            <person name="Oyono O.L."/>
            <person name="Patti C."/>
            <person name="Phunkhang P."/>
            <person name="Pierre F."/>
            <person name="Priest M."/>
            <person name="Raghuraman S."/>
            <person name="Rege F."/>
            <person name="Reyes R."/>
            <person name="Rise C."/>
            <person name="Rogov P."/>
            <person name="Ross K."/>
            <person name="Ryan E."/>
            <person name="Settipalli S."/>
            <person name="Shea T."/>
            <person name="Sherpa N."/>
            <person name="Shi L."/>
            <person name="Shih D."/>
            <person name="Sparrow T."/>
            <person name="Spaulding J."/>
            <person name="Stalker J."/>
            <person name="Stange-Thomann N."/>
            <person name="Stavropoulos S."/>
            <person name="Stone C."/>
            <person name="Strader C."/>
            <person name="Tesfaye S."/>
            <person name="Thomson T."/>
            <person name="Thoulutsang Y."/>
            <person name="Thoulutsang D."/>
            <person name="Topham K."/>
            <person name="Topping I."/>
            <person name="Tsamla T."/>
            <person name="Vassiliev H."/>
            <person name="Vo A."/>
            <person name="Wangchuk T."/>
            <person name="Wangdi T."/>
            <person name="Weiand M."/>
            <person name="Wilkinson J."/>
            <person name="Wilson A."/>
            <person name="Yadav S."/>
            <person name="Young G."/>
            <person name="Yu Q."/>
            <person name="Zembek L."/>
            <person name="Zhong D."/>
            <person name="Zimmer A."/>
            <person name="Zwirko Z."/>
            <person name="Jaffe D.B."/>
            <person name="Alvarez P."/>
            <person name="Brockman W."/>
            <person name="Butler J."/>
            <person name="Chin C."/>
            <person name="Gnerre S."/>
            <person name="Grabherr M."/>
            <person name="Kleber M."/>
            <person name="Mauceli E."/>
            <person name="MacCallum I."/>
        </authorList>
    </citation>
    <scope>NUCLEOTIDE SEQUENCE [LARGE SCALE GENOMIC DNA]</scope>
    <source>
        <strain evidence="2">Tucson 15010-1051.87</strain>
    </source>
</reference>